<dbReference type="Gene3D" id="3.40.50.300">
    <property type="entry name" value="P-loop containing nucleotide triphosphate hydrolases"/>
    <property type="match status" value="1"/>
</dbReference>
<dbReference type="STRING" id="529704.SAMN02927913_0402"/>
<dbReference type="InterPro" id="IPR017871">
    <property type="entry name" value="ABC_transporter-like_CS"/>
</dbReference>
<organism evidence="9 10">
    <name type="scientific">Frateuria terrea</name>
    <dbReference type="NCBI Taxonomy" id="529704"/>
    <lineage>
        <taxon>Bacteria</taxon>
        <taxon>Pseudomonadati</taxon>
        <taxon>Pseudomonadota</taxon>
        <taxon>Gammaproteobacteria</taxon>
        <taxon>Lysobacterales</taxon>
        <taxon>Rhodanobacteraceae</taxon>
        <taxon>Frateuria</taxon>
    </lineage>
</organism>
<dbReference type="GO" id="GO:0043190">
    <property type="term" value="C:ATP-binding cassette (ABC) transporter complex"/>
    <property type="evidence" value="ECO:0007669"/>
    <property type="project" value="InterPro"/>
</dbReference>
<evidence type="ECO:0000256" key="3">
    <source>
        <dbReference type="ARBA" id="ARBA00022741"/>
    </source>
</evidence>
<dbReference type="NCBIfam" id="TIGR00968">
    <property type="entry name" value="3a0106s01"/>
    <property type="match status" value="1"/>
</dbReference>
<evidence type="ECO:0000313" key="10">
    <source>
        <dbReference type="Proteomes" id="UP000199420"/>
    </source>
</evidence>
<keyword evidence="3" id="KW-0547">Nucleotide-binding</keyword>
<feature type="domain" description="ABC transporter" evidence="8">
    <location>
        <begin position="3"/>
        <end position="237"/>
    </location>
</feature>
<evidence type="ECO:0000256" key="2">
    <source>
        <dbReference type="ARBA" id="ARBA00022475"/>
    </source>
</evidence>
<keyword evidence="6" id="KW-0764">Sulfate transport</keyword>
<name>A0A1H6QP72_9GAMM</name>
<dbReference type="InterPro" id="IPR050093">
    <property type="entry name" value="ABC_SmlMolc_Importer"/>
</dbReference>
<evidence type="ECO:0000256" key="5">
    <source>
        <dbReference type="ARBA" id="ARBA00022967"/>
    </source>
</evidence>
<dbReference type="EMBL" id="FNYC01000001">
    <property type="protein sequence ID" value="SEI40802.1"/>
    <property type="molecule type" value="Genomic_DNA"/>
</dbReference>
<evidence type="ECO:0000313" key="9">
    <source>
        <dbReference type="EMBL" id="SEI40802.1"/>
    </source>
</evidence>
<dbReference type="InterPro" id="IPR005666">
    <property type="entry name" value="Sulph_transpt1"/>
</dbReference>
<keyword evidence="4 9" id="KW-0067">ATP-binding</keyword>
<dbReference type="InterPro" id="IPR003593">
    <property type="entry name" value="AAA+_ATPase"/>
</dbReference>
<dbReference type="GO" id="GO:0016887">
    <property type="term" value="F:ATP hydrolysis activity"/>
    <property type="evidence" value="ECO:0007669"/>
    <property type="project" value="InterPro"/>
</dbReference>
<keyword evidence="1" id="KW-0813">Transport</keyword>
<dbReference type="PROSITE" id="PS00211">
    <property type="entry name" value="ABC_TRANSPORTER_1"/>
    <property type="match status" value="1"/>
</dbReference>
<dbReference type="InterPro" id="IPR027417">
    <property type="entry name" value="P-loop_NTPase"/>
</dbReference>
<dbReference type="OrthoDB" id="9802264at2"/>
<dbReference type="PANTHER" id="PTHR42781:SF4">
    <property type="entry name" value="SPERMIDINE_PUTRESCINE IMPORT ATP-BINDING PROTEIN POTA"/>
    <property type="match status" value="1"/>
</dbReference>
<dbReference type="Proteomes" id="UP000199420">
    <property type="component" value="Unassembled WGS sequence"/>
</dbReference>
<dbReference type="SUPFAM" id="SSF52540">
    <property type="entry name" value="P-loop containing nucleoside triphosphate hydrolases"/>
    <property type="match status" value="1"/>
</dbReference>
<evidence type="ECO:0000256" key="7">
    <source>
        <dbReference type="ARBA" id="ARBA00023136"/>
    </source>
</evidence>
<dbReference type="InterPro" id="IPR024765">
    <property type="entry name" value="TOBE-like"/>
</dbReference>
<dbReference type="Pfam" id="PF12857">
    <property type="entry name" value="TOBE_3"/>
    <property type="match status" value="1"/>
</dbReference>
<dbReference type="PANTHER" id="PTHR42781">
    <property type="entry name" value="SPERMIDINE/PUTRESCINE IMPORT ATP-BINDING PROTEIN POTA"/>
    <property type="match status" value="1"/>
</dbReference>
<sequence length="395" mass="44223">MTLELTRINRRFSDYPALNDVSLSIAPGEFLALLGPSGSGKTTLLRILAGLDYPESGRVEFNGKDFLAAAPRERNVGLVFQHYALFRHLTVAENVAFGLRVRSRRMRPKRAEIDARVEQLLKRVQLDGFGKRYPSQLSGGQRQRVALARALAVEPDLLLLDEPFGALDAQVRVALRRWLRRLHEELGLTTVFVTHDQEEALELADRIAVMNRGRIEQVGTPREIYQRPATPFVCEFIGKANRLALRREDERFVAGGWTFAADPWMGEHAQAIAYVRPEHLTLSTEPVPGAWRARLRHVYLAGSVAHLELDVAALDHALEADIAGEDLARMGLHAGDGLYVSPSHAVIFPLDRDGRPIAGDRWLWRAGMATTPTRLPLRRSEVELDAHRVDGGIQR</sequence>
<dbReference type="InterPro" id="IPR003439">
    <property type="entry name" value="ABC_transporter-like_ATP-bd"/>
</dbReference>
<keyword evidence="2" id="KW-1003">Cell membrane</keyword>
<dbReference type="GO" id="GO:0015697">
    <property type="term" value="P:quaternary ammonium group transport"/>
    <property type="evidence" value="ECO:0007669"/>
    <property type="project" value="UniProtKB-ARBA"/>
</dbReference>
<evidence type="ECO:0000256" key="4">
    <source>
        <dbReference type="ARBA" id="ARBA00022840"/>
    </source>
</evidence>
<evidence type="ECO:0000259" key="8">
    <source>
        <dbReference type="PROSITE" id="PS50893"/>
    </source>
</evidence>
<gene>
    <name evidence="9" type="ORF">SAMN04487997_0486</name>
</gene>
<reference evidence="9 10" key="1">
    <citation type="submission" date="2016-10" db="EMBL/GenBank/DDBJ databases">
        <authorList>
            <person name="de Groot N.N."/>
        </authorList>
    </citation>
    <scope>NUCLEOTIDE SEQUENCE [LARGE SCALE GENOMIC DNA]</scope>
    <source>
        <strain evidence="9 10">DSM 26515</strain>
    </source>
</reference>
<accession>A0A1H6QP72</accession>
<dbReference type="Pfam" id="PF00005">
    <property type="entry name" value="ABC_tran"/>
    <property type="match status" value="1"/>
</dbReference>
<dbReference type="GO" id="GO:0005524">
    <property type="term" value="F:ATP binding"/>
    <property type="evidence" value="ECO:0007669"/>
    <property type="project" value="UniProtKB-KW"/>
</dbReference>
<proteinExistence type="predicted"/>
<keyword evidence="10" id="KW-1185">Reference proteome</keyword>
<keyword evidence="7" id="KW-0472">Membrane</keyword>
<dbReference type="AlphaFoldDB" id="A0A1H6QP72"/>
<dbReference type="InterPro" id="IPR008995">
    <property type="entry name" value="Mo/tungstate-bd_C_term_dom"/>
</dbReference>
<dbReference type="SMART" id="SM00382">
    <property type="entry name" value="AAA"/>
    <property type="match status" value="1"/>
</dbReference>
<protein>
    <submittedName>
        <fullName evidence="9">Sulfate transport system ATP-binding protein</fullName>
    </submittedName>
</protein>
<keyword evidence="5" id="KW-1278">Translocase</keyword>
<evidence type="ECO:0000256" key="1">
    <source>
        <dbReference type="ARBA" id="ARBA00022448"/>
    </source>
</evidence>
<evidence type="ECO:0000256" key="6">
    <source>
        <dbReference type="ARBA" id="ARBA00023032"/>
    </source>
</evidence>
<dbReference type="GO" id="GO:0015419">
    <property type="term" value="F:ABC-type sulfate transporter activity"/>
    <property type="evidence" value="ECO:0007669"/>
    <property type="project" value="InterPro"/>
</dbReference>
<dbReference type="SUPFAM" id="SSF50331">
    <property type="entry name" value="MOP-like"/>
    <property type="match status" value="1"/>
</dbReference>
<dbReference type="PROSITE" id="PS50893">
    <property type="entry name" value="ABC_TRANSPORTER_2"/>
    <property type="match status" value="1"/>
</dbReference>
<dbReference type="FunFam" id="3.40.50.300:FF:000425">
    <property type="entry name" value="Probable ABC transporter, ATP-binding subunit"/>
    <property type="match status" value="1"/>
</dbReference>